<evidence type="ECO:0000256" key="4">
    <source>
        <dbReference type="ARBA" id="ARBA00022547"/>
    </source>
</evidence>
<evidence type="ECO:0000256" key="5">
    <source>
        <dbReference type="ARBA" id="ARBA00022692"/>
    </source>
</evidence>
<proteinExistence type="inferred from homology"/>
<keyword evidence="4" id="KW-0138">CF(0)</keyword>
<dbReference type="AlphaFoldDB" id="A0A0M6X5A9"/>
<evidence type="ECO:0000256" key="7">
    <source>
        <dbReference type="ARBA" id="ARBA00022989"/>
    </source>
</evidence>
<feature type="transmembrane region" description="Helical" evidence="12">
    <location>
        <begin position="66"/>
        <end position="87"/>
    </location>
</feature>
<keyword evidence="3" id="KW-0813">Transport</keyword>
<keyword evidence="8" id="KW-0406">Ion transport</keyword>
<evidence type="ECO:0000256" key="11">
    <source>
        <dbReference type="RuleBase" id="RU004450"/>
    </source>
</evidence>
<keyword evidence="6" id="KW-0375">Hydrogen ion transport</keyword>
<evidence type="ECO:0000256" key="10">
    <source>
        <dbReference type="ARBA" id="ARBA00023310"/>
    </source>
</evidence>
<evidence type="ECO:0000256" key="9">
    <source>
        <dbReference type="ARBA" id="ARBA00023136"/>
    </source>
</evidence>
<feature type="transmembrane region" description="Helical" evidence="12">
    <location>
        <begin position="21"/>
        <end position="38"/>
    </location>
</feature>
<keyword evidence="10" id="KW-0066">ATP synthesis</keyword>
<comment type="subcellular location">
    <subcellularLocation>
        <location evidence="1">Membrane</location>
        <topology evidence="1">Multi-pass membrane protein</topology>
    </subcellularLocation>
    <subcellularLocation>
        <location evidence="11">Mitochondrion inner membrane</location>
        <topology evidence="11">Multi-pass membrane protein</topology>
    </subcellularLocation>
</comment>
<dbReference type="CDD" id="cd00310">
    <property type="entry name" value="ATP-synt_Fo_a_6"/>
    <property type="match status" value="1"/>
</dbReference>
<dbReference type="EMBL" id="LN871175">
    <property type="protein sequence ID" value="CTP93689.1"/>
    <property type="molecule type" value="Genomic_DNA"/>
</dbReference>
<evidence type="ECO:0000256" key="6">
    <source>
        <dbReference type="ARBA" id="ARBA00022781"/>
    </source>
</evidence>
<protein>
    <recommendedName>
        <fullName evidence="11">ATP synthase subunit a</fullName>
    </recommendedName>
</protein>
<evidence type="ECO:0000256" key="1">
    <source>
        <dbReference type="ARBA" id="ARBA00004141"/>
    </source>
</evidence>
<dbReference type="Gene3D" id="1.20.120.220">
    <property type="entry name" value="ATP synthase, F0 complex, subunit A"/>
    <property type="match status" value="1"/>
</dbReference>
<dbReference type="PROSITE" id="PS00449">
    <property type="entry name" value="ATPASE_A"/>
    <property type="match status" value="1"/>
</dbReference>
<name>A0A0M6X5A9_9CRUS</name>
<dbReference type="PANTHER" id="PTHR11410">
    <property type="entry name" value="ATP SYNTHASE SUBUNIT A"/>
    <property type="match status" value="1"/>
</dbReference>
<feature type="transmembrane region" description="Helical" evidence="12">
    <location>
        <begin position="200"/>
        <end position="219"/>
    </location>
</feature>
<keyword evidence="5 12" id="KW-0812">Transmembrane</keyword>
<dbReference type="InterPro" id="IPR023011">
    <property type="entry name" value="ATP_synth_F0_asu_AS"/>
</dbReference>
<dbReference type="Pfam" id="PF00119">
    <property type="entry name" value="ATP-synt_A"/>
    <property type="match status" value="1"/>
</dbReference>
<dbReference type="InterPro" id="IPR000568">
    <property type="entry name" value="ATP_synth_F0_asu"/>
</dbReference>
<comment type="similarity">
    <text evidence="2">Belongs to the ATPase A chain family.</text>
</comment>
<keyword evidence="7 12" id="KW-1133">Transmembrane helix</keyword>
<dbReference type="InterPro" id="IPR035908">
    <property type="entry name" value="F0_ATP_A_sf"/>
</dbReference>
<dbReference type="PANTHER" id="PTHR11410:SF0">
    <property type="entry name" value="ATP SYNTHASE SUBUNIT A"/>
    <property type="match status" value="1"/>
</dbReference>
<dbReference type="GO" id="GO:0005743">
    <property type="term" value="C:mitochondrial inner membrane"/>
    <property type="evidence" value="ECO:0007669"/>
    <property type="project" value="UniProtKB-SubCell"/>
</dbReference>
<accession>A0A0M6X5A9</accession>
<dbReference type="GO" id="GO:0046933">
    <property type="term" value="F:proton-transporting ATP synthase activity, rotational mechanism"/>
    <property type="evidence" value="ECO:0007669"/>
    <property type="project" value="TreeGrafter"/>
</dbReference>
<keyword evidence="13" id="KW-0496">Mitochondrion</keyword>
<feature type="transmembrane region" description="Helical" evidence="12">
    <location>
        <begin position="155"/>
        <end position="180"/>
    </location>
</feature>
<dbReference type="InterPro" id="IPR045083">
    <property type="entry name" value="ATP_synth_F0_asu_bact/mt"/>
</dbReference>
<dbReference type="GO" id="GO:0045259">
    <property type="term" value="C:proton-transporting ATP synthase complex"/>
    <property type="evidence" value="ECO:0007669"/>
    <property type="project" value="UniProtKB-KW"/>
</dbReference>
<dbReference type="NCBIfam" id="TIGR01131">
    <property type="entry name" value="ATP_synt_6_or_A"/>
    <property type="match status" value="1"/>
</dbReference>
<evidence type="ECO:0000256" key="2">
    <source>
        <dbReference type="ARBA" id="ARBA00006810"/>
    </source>
</evidence>
<feature type="transmembrane region" description="Helical" evidence="12">
    <location>
        <begin position="99"/>
        <end position="117"/>
    </location>
</feature>
<dbReference type="SUPFAM" id="SSF81336">
    <property type="entry name" value="F1F0 ATP synthase subunit A"/>
    <property type="match status" value="1"/>
</dbReference>
<reference evidence="13" key="1">
    <citation type="submission" date="2015-07" db="EMBL/GenBank/DDBJ databases">
        <title>Historical biogeography and phylogeny of an anchialine cave shrimp (Typhlatya: Decapoda: Atydae) based on mitochondrial and nuclear data.</title>
        <authorList>
            <person name="Jaume D."/>
            <person name="Alvarez F."/>
            <person name="Pons J."/>
            <person name="Iliffe T.M."/>
            <person name="Juan C."/>
            <person name="Botello B."/>
        </authorList>
    </citation>
    <scope>NUCLEOTIDE SEQUENCE</scope>
    <source>
        <tissue evidence="13">Adult</tissue>
    </source>
</reference>
<geneLocation type="mitochondrion" evidence="13"/>
<feature type="transmembrane region" description="Helical" evidence="12">
    <location>
        <begin position="123"/>
        <end position="143"/>
    </location>
</feature>
<reference evidence="13" key="2">
    <citation type="submission" date="2015-07" db="EMBL/GenBank/DDBJ databases">
        <title>Mitochondrial genome rearrangements at low taxonomic levels: three distinct mitogenome gene orders in the genus Pseudoniphargus (Crustacea: Amphipoda).</title>
        <authorList>
            <person name="Stokkan M."/>
            <person name="Jurado-Rivera J.A."/>
            <person name="Juan C."/>
            <person name="Jaume D."/>
            <person name="Pons J."/>
        </authorList>
    </citation>
    <scope>NUCLEOTIDE SEQUENCE</scope>
    <source>
        <tissue evidence="13">Adult</tissue>
    </source>
</reference>
<evidence type="ECO:0000256" key="12">
    <source>
        <dbReference type="SAM" id="Phobius"/>
    </source>
</evidence>
<evidence type="ECO:0000256" key="3">
    <source>
        <dbReference type="ARBA" id="ARBA00022448"/>
    </source>
</evidence>
<evidence type="ECO:0000313" key="13">
    <source>
        <dbReference type="EMBL" id="CTP93689.1"/>
    </source>
</evidence>
<evidence type="ECO:0000256" key="8">
    <source>
        <dbReference type="ARBA" id="ARBA00023065"/>
    </source>
</evidence>
<gene>
    <name evidence="13" type="primary">ATP6</name>
</gene>
<organism evidence="13">
    <name type="scientific">Pseudoniphargus sorbasiensis</name>
    <dbReference type="NCBI Taxonomy" id="1688788"/>
    <lineage>
        <taxon>Eukaryota</taxon>
        <taxon>Metazoa</taxon>
        <taxon>Ecdysozoa</taxon>
        <taxon>Arthropoda</taxon>
        <taxon>Crustacea</taxon>
        <taxon>Multicrustacea</taxon>
        <taxon>Malacostraca</taxon>
        <taxon>Eumalacostraca</taxon>
        <taxon>Peracarida</taxon>
        <taxon>Amphipoda</taxon>
        <taxon>Senticaudata</taxon>
        <taxon>Gammarida</taxon>
        <taxon>Crangonyctidira</taxon>
        <taxon>Allocrangonyctoidea</taxon>
        <taxon>Allocrangonyctidae</taxon>
        <taxon>Pseudoniphargus</taxon>
    </lineage>
</organism>
<dbReference type="PRINTS" id="PR00123">
    <property type="entry name" value="ATPASEA"/>
</dbReference>
<sequence length="223" mass="25103">MMVNLFSIFDPSTKFMASSNWLSISVCFFILPAQLWIIPTRYKQTISFLFNFLFKEFKPLVKKAPFILLLPLSIFIFIAINNSMGLLPYMFTASSHMSFTLALALFIWLGTFIYTWINNTTNSLIHLIPQGTPSILMPFMVIIETISTLIRPGTLAVRLAANMIAGHLLMVLLSSAFLFSPTMALPLLYLSQAMLSLLEMAVALIQAYVFSILLTLYSAESMN</sequence>
<keyword evidence="9 12" id="KW-0472">Membrane</keyword>